<dbReference type="InterPro" id="IPR001506">
    <property type="entry name" value="Peptidase_M12A"/>
</dbReference>
<dbReference type="PROSITE" id="PS50095">
    <property type="entry name" value="PLAT"/>
    <property type="match status" value="1"/>
</dbReference>
<comment type="caution">
    <text evidence="5">The sequence shown here is derived from an EMBL/GenBank/DDBJ whole genome shotgun (WGS) entry which is preliminary data.</text>
</comment>
<name>A0ABN8M8W1_9CNID</name>
<dbReference type="SUPFAM" id="SSF49723">
    <property type="entry name" value="Lipase/lipooxygenase domain (PLAT/LH2 domain)"/>
    <property type="match status" value="1"/>
</dbReference>
<comment type="caution">
    <text evidence="1">Lacks conserved residue(s) required for the propagation of feature annotation.</text>
</comment>
<dbReference type="Proteomes" id="UP001159427">
    <property type="component" value="Unassembled WGS sequence"/>
</dbReference>
<dbReference type="PANTHER" id="PTHR10127">
    <property type="entry name" value="DISCOIDIN, CUB, EGF, LAMININ , AND ZINC METALLOPROTEASE DOMAIN CONTAINING"/>
    <property type="match status" value="1"/>
</dbReference>
<evidence type="ECO:0000256" key="1">
    <source>
        <dbReference type="PROSITE-ProRule" id="PRU00152"/>
    </source>
</evidence>
<dbReference type="InterPro" id="IPR036392">
    <property type="entry name" value="PLAT/LH2_dom_sf"/>
</dbReference>
<dbReference type="Gene3D" id="2.60.60.20">
    <property type="entry name" value="PLAT/LH2 domain"/>
    <property type="match status" value="1"/>
</dbReference>
<feature type="region of interest" description="Disordered" evidence="2">
    <location>
        <begin position="100"/>
        <end position="136"/>
    </location>
</feature>
<evidence type="ECO:0000313" key="6">
    <source>
        <dbReference type="Proteomes" id="UP001159427"/>
    </source>
</evidence>
<accession>A0ABN8M8W1</accession>
<proteinExistence type="predicted"/>
<dbReference type="InterPro" id="IPR024079">
    <property type="entry name" value="MetalloPept_cat_dom_sf"/>
</dbReference>
<feature type="domain" description="PLAT" evidence="4">
    <location>
        <begin position="423"/>
        <end position="549"/>
    </location>
</feature>
<dbReference type="SUPFAM" id="SSF55486">
    <property type="entry name" value="Metalloproteases ('zincins'), catalytic domain"/>
    <property type="match status" value="1"/>
</dbReference>
<evidence type="ECO:0000256" key="3">
    <source>
        <dbReference type="SAM" id="SignalP"/>
    </source>
</evidence>
<dbReference type="InterPro" id="IPR001024">
    <property type="entry name" value="PLAT/LH2_dom"/>
</dbReference>
<dbReference type="Pfam" id="PF01477">
    <property type="entry name" value="PLAT"/>
    <property type="match status" value="1"/>
</dbReference>
<protein>
    <recommendedName>
        <fullName evidence="4">PLAT domain-containing protein</fullName>
    </recommendedName>
</protein>
<feature type="signal peptide" evidence="3">
    <location>
        <begin position="1"/>
        <end position="19"/>
    </location>
</feature>
<feature type="compositionally biased region" description="Acidic residues" evidence="2">
    <location>
        <begin position="109"/>
        <end position="120"/>
    </location>
</feature>
<gene>
    <name evidence="5" type="ORF">PEVE_00027533</name>
</gene>
<sequence>MVFLVLEVFVVTLVACALSFPRNNQFEHVHDKNDPVGLIQEDPELLVRPKLNDEVSHAISMVTDEDPPDEVYPVEAENKVQDPHQDDLKEVYPLTNAEQEFESTFPSLPDEDPPGEEYPVDTETKVEDPHQEDPKEVYPLVSSKGAQRVKRGANEDDKWPATTEDGQTIVRIPYVESDQLSDNTKRWLKTVIHQLDQDTCIRFKEKTNSDSHWVEFKTGSGLVSISYGVGVVRPSGVKSQNRLTSQFDIIYDQQLWDFGYDISSDMQYNEYAFSQDGTSKTMDAKNGQPLGSNSHMDAMDVEKVNKLYGCPYIDCYQKAQKQIAESVSNLLISATYNYTVVDHEIVLKTGDSLGDGTNADPFMKLIGSNGETPFQLVTSGGMLYADENEQGAKSEGEYQAVHPTRPRRYLPYVNFRNILNIVVDHAIILKTEDSWLAGTNGDPFLKLIGSTGETPFQLVTSGGMLYVDENERGADETHELPFPNVGTISSIKVALVNKGETPSGTRKRGFIADWTNGKWIPKHEKRFLFSTDGWTLESVTLDGTEFGGATLYVGEEATVYPA</sequence>
<keyword evidence="6" id="KW-1185">Reference proteome</keyword>
<feature type="chain" id="PRO_5045513294" description="PLAT domain-containing protein" evidence="3">
    <location>
        <begin position="20"/>
        <end position="562"/>
    </location>
</feature>
<dbReference type="PANTHER" id="PTHR10127:SF850">
    <property type="entry name" value="METALLOENDOPEPTIDASE"/>
    <property type="match status" value="1"/>
</dbReference>
<evidence type="ECO:0000259" key="4">
    <source>
        <dbReference type="PROSITE" id="PS50095"/>
    </source>
</evidence>
<dbReference type="Pfam" id="PF01400">
    <property type="entry name" value="Astacin"/>
    <property type="match status" value="2"/>
</dbReference>
<reference evidence="5 6" key="1">
    <citation type="submission" date="2022-05" db="EMBL/GenBank/DDBJ databases">
        <authorList>
            <consortium name="Genoscope - CEA"/>
            <person name="William W."/>
        </authorList>
    </citation>
    <scope>NUCLEOTIDE SEQUENCE [LARGE SCALE GENOMIC DNA]</scope>
</reference>
<keyword evidence="3" id="KW-0732">Signal</keyword>
<evidence type="ECO:0000256" key="2">
    <source>
        <dbReference type="SAM" id="MobiDB-lite"/>
    </source>
</evidence>
<feature type="compositionally biased region" description="Basic and acidic residues" evidence="2">
    <location>
        <begin position="122"/>
        <end position="136"/>
    </location>
</feature>
<organism evidence="5 6">
    <name type="scientific">Porites evermanni</name>
    <dbReference type="NCBI Taxonomy" id="104178"/>
    <lineage>
        <taxon>Eukaryota</taxon>
        <taxon>Metazoa</taxon>
        <taxon>Cnidaria</taxon>
        <taxon>Anthozoa</taxon>
        <taxon>Hexacorallia</taxon>
        <taxon>Scleractinia</taxon>
        <taxon>Fungiina</taxon>
        <taxon>Poritidae</taxon>
        <taxon>Porites</taxon>
    </lineage>
</organism>
<evidence type="ECO:0000313" key="5">
    <source>
        <dbReference type="EMBL" id="CAH3025916.1"/>
    </source>
</evidence>
<dbReference type="Gene3D" id="3.40.390.10">
    <property type="entry name" value="Collagenase (Catalytic Domain)"/>
    <property type="match status" value="2"/>
</dbReference>
<dbReference type="EMBL" id="CALNXI010000379">
    <property type="protein sequence ID" value="CAH3025916.1"/>
    <property type="molecule type" value="Genomic_DNA"/>
</dbReference>